<protein>
    <recommendedName>
        <fullName evidence="3">ABC transporter</fullName>
    </recommendedName>
</protein>
<name>A0A0G3GRS5_9CORY</name>
<dbReference type="OrthoDB" id="4927383at2"/>
<organism evidence="1 2">
    <name type="scientific">Corynebacterium epidermidicanis</name>
    <dbReference type="NCBI Taxonomy" id="1050174"/>
    <lineage>
        <taxon>Bacteria</taxon>
        <taxon>Bacillati</taxon>
        <taxon>Actinomycetota</taxon>
        <taxon>Actinomycetes</taxon>
        <taxon>Mycobacteriales</taxon>
        <taxon>Corynebacteriaceae</taxon>
        <taxon>Corynebacterium</taxon>
    </lineage>
</organism>
<dbReference type="EMBL" id="CP011541">
    <property type="protein sequence ID" value="AKK03260.1"/>
    <property type="molecule type" value="Genomic_DNA"/>
</dbReference>
<keyword evidence="2" id="KW-1185">Reference proteome</keyword>
<dbReference type="PATRIC" id="fig|1050174.4.peg.1419"/>
<dbReference type="RefSeq" id="WP_047240324.1">
    <property type="nucleotide sequence ID" value="NZ_CP011541.1"/>
</dbReference>
<dbReference type="InterPro" id="IPR027417">
    <property type="entry name" value="P-loop_NTPase"/>
</dbReference>
<proteinExistence type="predicted"/>
<dbReference type="Proteomes" id="UP000035368">
    <property type="component" value="Chromosome"/>
</dbReference>
<dbReference type="Gene3D" id="3.40.50.300">
    <property type="entry name" value="P-loop containing nucleotide triphosphate hydrolases"/>
    <property type="match status" value="1"/>
</dbReference>
<sequence length="232" mass="26003">MSTNEEAVSPESPRASLAVRNLQLKTGMTLRDFEITRPYTLICTGRESSATTTMLTLAGRMRPAQGDIILTSNQGEEILNPRARSKHIALAGVNEIDTLDRNVTVRSLVRESAAWSNPWYARTPHDIDKIARWHELRELLNFTGEPSAQAGELTPSQRFNLRIILALMTRVEPQMLFIDDIDQVHSLDIRKEIVGHLRDVAEELPIVVASSNPDVDHVFDETIAISDLKEQA</sequence>
<gene>
    <name evidence="1" type="ORF">CEPID_07010</name>
</gene>
<evidence type="ECO:0008006" key="3">
    <source>
        <dbReference type="Google" id="ProtNLM"/>
    </source>
</evidence>
<dbReference type="KEGG" id="cei:CEPID_07010"/>
<evidence type="ECO:0000313" key="2">
    <source>
        <dbReference type="Proteomes" id="UP000035368"/>
    </source>
</evidence>
<dbReference type="STRING" id="1050174.CEPID_07010"/>
<accession>A0A0G3GRS5</accession>
<reference evidence="1 2" key="1">
    <citation type="submission" date="2015-05" db="EMBL/GenBank/DDBJ databases">
        <title>Complete genome sequence of Corynebacterium epidermidicanis DSM 45586, isolated from the skin of a dog suffering from pruritus.</title>
        <authorList>
            <person name="Ruckert C."/>
            <person name="Albersmeier A."/>
            <person name="Winkler A."/>
            <person name="Tauch A."/>
        </authorList>
    </citation>
    <scope>NUCLEOTIDE SEQUENCE [LARGE SCALE GENOMIC DNA]</scope>
    <source>
        <strain evidence="1 2">DSM 45586</strain>
    </source>
</reference>
<evidence type="ECO:0000313" key="1">
    <source>
        <dbReference type="EMBL" id="AKK03260.1"/>
    </source>
</evidence>
<dbReference type="SUPFAM" id="SSF52540">
    <property type="entry name" value="P-loop containing nucleoside triphosphate hydrolases"/>
    <property type="match status" value="1"/>
</dbReference>
<dbReference type="AlphaFoldDB" id="A0A0G3GRS5"/>